<feature type="non-terminal residue" evidence="8">
    <location>
        <position position="52"/>
    </location>
</feature>
<dbReference type="SUPFAM" id="SSF53901">
    <property type="entry name" value="Thiolase-like"/>
    <property type="match status" value="1"/>
</dbReference>
<comment type="similarity">
    <text evidence="1">Belongs to the thiolase-like superfamily. FabH family.</text>
</comment>
<evidence type="ECO:0000256" key="5">
    <source>
        <dbReference type="ARBA" id="ARBA00023098"/>
    </source>
</evidence>
<dbReference type="EMBL" id="GL377635">
    <property type="protein sequence ID" value="EFJ13040.1"/>
    <property type="molecule type" value="Genomic_DNA"/>
</dbReference>
<proteinExistence type="inferred from homology"/>
<keyword evidence="2" id="KW-0444">Lipid biosynthesis</keyword>
<evidence type="ECO:0000313" key="8">
    <source>
        <dbReference type="EMBL" id="EFJ13040.1"/>
    </source>
</evidence>
<keyword evidence="5" id="KW-0443">Lipid metabolism</keyword>
<gene>
    <name evidence="8" type="ORF">SELMODRAFT_13435</name>
</gene>
<evidence type="ECO:0000313" key="9">
    <source>
        <dbReference type="Proteomes" id="UP000001514"/>
    </source>
</evidence>
<accession>D8SRF6</accession>
<dbReference type="Gene3D" id="3.40.47.10">
    <property type="match status" value="1"/>
</dbReference>
<dbReference type="InterPro" id="IPR016039">
    <property type="entry name" value="Thiolase-like"/>
</dbReference>
<feature type="non-terminal residue" evidence="8">
    <location>
        <position position="1"/>
    </location>
</feature>
<evidence type="ECO:0000256" key="2">
    <source>
        <dbReference type="ARBA" id="ARBA00022516"/>
    </source>
</evidence>
<reference evidence="8 9" key="1">
    <citation type="journal article" date="2011" name="Science">
        <title>The Selaginella genome identifies genetic changes associated with the evolution of vascular plants.</title>
        <authorList>
            <person name="Banks J.A."/>
            <person name="Nishiyama T."/>
            <person name="Hasebe M."/>
            <person name="Bowman J.L."/>
            <person name="Gribskov M."/>
            <person name="dePamphilis C."/>
            <person name="Albert V.A."/>
            <person name="Aono N."/>
            <person name="Aoyama T."/>
            <person name="Ambrose B.A."/>
            <person name="Ashton N.W."/>
            <person name="Axtell M.J."/>
            <person name="Barker E."/>
            <person name="Barker M.S."/>
            <person name="Bennetzen J.L."/>
            <person name="Bonawitz N.D."/>
            <person name="Chapple C."/>
            <person name="Cheng C."/>
            <person name="Correa L.G."/>
            <person name="Dacre M."/>
            <person name="DeBarry J."/>
            <person name="Dreyer I."/>
            <person name="Elias M."/>
            <person name="Engstrom E.M."/>
            <person name="Estelle M."/>
            <person name="Feng L."/>
            <person name="Finet C."/>
            <person name="Floyd S.K."/>
            <person name="Frommer W.B."/>
            <person name="Fujita T."/>
            <person name="Gramzow L."/>
            <person name="Gutensohn M."/>
            <person name="Harholt J."/>
            <person name="Hattori M."/>
            <person name="Heyl A."/>
            <person name="Hirai T."/>
            <person name="Hiwatashi Y."/>
            <person name="Ishikawa M."/>
            <person name="Iwata M."/>
            <person name="Karol K.G."/>
            <person name="Koehler B."/>
            <person name="Kolukisaoglu U."/>
            <person name="Kubo M."/>
            <person name="Kurata T."/>
            <person name="Lalonde S."/>
            <person name="Li K."/>
            <person name="Li Y."/>
            <person name="Litt A."/>
            <person name="Lyons E."/>
            <person name="Manning G."/>
            <person name="Maruyama T."/>
            <person name="Michael T.P."/>
            <person name="Mikami K."/>
            <person name="Miyazaki S."/>
            <person name="Morinaga S."/>
            <person name="Murata T."/>
            <person name="Mueller-Roeber B."/>
            <person name="Nelson D.R."/>
            <person name="Obara M."/>
            <person name="Oguri Y."/>
            <person name="Olmstead R.G."/>
            <person name="Onodera N."/>
            <person name="Petersen B.L."/>
            <person name="Pils B."/>
            <person name="Prigge M."/>
            <person name="Rensing S.A."/>
            <person name="Riano-Pachon D.M."/>
            <person name="Roberts A.W."/>
            <person name="Sato Y."/>
            <person name="Scheller H.V."/>
            <person name="Schulz B."/>
            <person name="Schulz C."/>
            <person name="Shakirov E.V."/>
            <person name="Shibagaki N."/>
            <person name="Shinohara N."/>
            <person name="Shippen D.E."/>
            <person name="Soerensen I."/>
            <person name="Sotooka R."/>
            <person name="Sugimoto N."/>
            <person name="Sugita M."/>
            <person name="Sumikawa N."/>
            <person name="Tanurdzic M."/>
            <person name="Theissen G."/>
            <person name="Ulvskov P."/>
            <person name="Wakazuki S."/>
            <person name="Weng J.K."/>
            <person name="Willats W.W."/>
            <person name="Wipf D."/>
            <person name="Wolf P.G."/>
            <person name="Yang L."/>
            <person name="Zimmer A.D."/>
            <person name="Zhu Q."/>
            <person name="Mitros T."/>
            <person name="Hellsten U."/>
            <person name="Loque D."/>
            <person name="Otillar R."/>
            <person name="Salamov A."/>
            <person name="Schmutz J."/>
            <person name="Shapiro H."/>
            <person name="Lindquist E."/>
            <person name="Lucas S."/>
            <person name="Rokhsar D."/>
            <person name="Grigoriev I.V."/>
        </authorList>
    </citation>
    <scope>NUCLEOTIDE SEQUENCE [LARGE SCALE GENOMIC DNA]</scope>
</reference>
<keyword evidence="3" id="KW-0808">Transferase</keyword>
<keyword evidence="4" id="KW-0276">Fatty acid metabolism</keyword>
<keyword evidence="9" id="KW-1185">Reference proteome</keyword>
<evidence type="ECO:0000256" key="6">
    <source>
        <dbReference type="ARBA" id="ARBA00023160"/>
    </source>
</evidence>
<name>D8SRF6_SELML</name>
<sequence length="52" mass="5352">LANLASYGNTSVASISLVLYEQVRSGRVKPGDVIATAGFGTGFTCAGAVFKW</sequence>
<dbReference type="STRING" id="88036.D8SRF6"/>
<dbReference type="GO" id="GO:0016746">
    <property type="term" value="F:acyltransferase activity"/>
    <property type="evidence" value="ECO:0007669"/>
    <property type="project" value="InterPro"/>
</dbReference>
<dbReference type="AlphaFoldDB" id="D8SRF6"/>
<keyword evidence="6" id="KW-0275">Fatty acid biosynthesis</keyword>
<dbReference type="PANTHER" id="PTHR43091:SF1">
    <property type="entry name" value="BETA-KETOACYL-[ACYL-CARRIER-PROTEIN] SYNTHASE III, CHLOROPLASTIC"/>
    <property type="match status" value="1"/>
</dbReference>
<dbReference type="PANTHER" id="PTHR43091">
    <property type="entry name" value="3-OXOACYL-[ACYL-CARRIER-PROTEIN] SYNTHASE"/>
    <property type="match status" value="1"/>
</dbReference>
<dbReference type="KEGG" id="smo:SELMODRAFT_13435"/>
<dbReference type="Proteomes" id="UP000001514">
    <property type="component" value="Unassembled WGS sequence"/>
</dbReference>
<dbReference type="OMA" id="NGCMQAN"/>
<feature type="domain" description="Beta-ketoacyl-[acyl-carrier-protein] synthase III C-terminal" evidence="7">
    <location>
        <begin position="2"/>
        <end position="52"/>
    </location>
</feature>
<dbReference type="HOGENOM" id="CLU_3093692_0_0_1"/>
<protein>
    <recommendedName>
        <fullName evidence="7">Beta-ketoacyl-[acyl-carrier-protein] synthase III C-terminal domain-containing protein</fullName>
    </recommendedName>
</protein>
<evidence type="ECO:0000256" key="3">
    <source>
        <dbReference type="ARBA" id="ARBA00022679"/>
    </source>
</evidence>
<evidence type="ECO:0000259" key="7">
    <source>
        <dbReference type="Pfam" id="PF08541"/>
    </source>
</evidence>
<dbReference type="InParanoid" id="D8SRF6"/>
<organism evidence="9">
    <name type="scientific">Selaginella moellendorffii</name>
    <name type="common">Spikemoss</name>
    <dbReference type="NCBI Taxonomy" id="88036"/>
    <lineage>
        <taxon>Eukaryota</taxon>
        <taxon>Viridiplantae</taxon>
        <taxon>Streptophyta</taxon>
        <taxon>Embryophyta</taxon>
        <taxon>Tracheophyta</taxon>
        <taxon>Lycopodiopsida</taxon>
        <taxon>Selaginellales</taxon>
        <taxon>Selaginellaceae</taxon>
        <taxon>Selaginella</taxon>
    </lineage>
</organism>
<dbReference type="Pfam" id="PF08541">
    <property type="entry name" value="ACP_syn_III_C"/>
    <property type="match status" value="1"/>
</dbReference>
<evidence type="ECO:0000256" key="1">
    <source>
        <dbReference type="ARBA" id="ARBA00008642"/>
    </source>
</evidence>
<dbReference type="InterPro" id="IPR013747">
    <property type="entry name" value="ACP_syn_III_C"/>
</dbReference>
<dbReference type="GO" id="GO:0006633">
    <property type="term" value="P:fatty acid biosynthetic process"/>
    <property type="evidence" value="ECO:0007669"/>
    <property type="project" value="UniProtKB-KW"/>
</dbReference>
<evidence type="ECO:0000256" key="4">
    <source>
        <dbReference type="ARBA" id="ARBA00022832"/>
    </source>
</evidence>